<comment type="caution">
    <text evidence="2">The sequence shown here is derived from an EMBL/GenBank/DDBJ whole genome shotgun (WGS) entry which is preliminary data.</text>
</comment>
<dbReference type="GO" id="GO:0017057">
    <property type="term" value="F:6-phosphogluconolactonase activity"/>
    <property type="evidence" value="ECO:0007669"/>
    <property type="project" value="TreeGrafter"/>
</dbReference>
<dbReference type="RefSeq" id="WP_213001066.1">
    <property type="nucleotide sequence ID" value="NZ_BAAATW010000001.1"/>
</dbReference>
<dbReference type="InterPro" id="IPR015943">
    <property type="entry name" value="WD40/YVTN_repeat-like_dom_sf"/>
</dbReference>
<dbReference type="InterPro" id="IPR006311">
    <property type="entry name" value="TAT_signal"/>
</dbReference>
<dbReference type="InterPro" id="IPR050282">
    <property type="entry name" value="Cycloisomerase_2"/>
</dbReference>
<evidence type="ECO:0000313" key="3">
    <source>
        <dbReference type="Proteomes" id="UP000680865"/>
    </source>
</evidence>
<reference evidence="2" key="1">
    <citation type="submission" date="2021-03" db="EMBL/GenBank/DDBJ databases">
        <title>Whole genome shotgun sequence of Actinoplanes consettensis NBRC 14913.</title>
        <authorList>
            <person name="Komaki H."/>
            <person name="Tamura T."/>
        </authorList>
    </citation>
    <scope>NUCLEOTIDE SEQUENCE</scope>
    <source>
        <strain evidence="2">NBRC 14913</strain>
    </source>
</reference>
<dbReference type="PANTHER" id="PTHR30344">
    <property type="entry name" value="6-PHOSPHOGLUCONOLACTONASE-RELATED"/>
    <property type="match status" value="1"/>
</dbReference>
<evidence type="ECO:0008006" key="4">
    <source>
        <dbReference type="Google" id="ProtNLM"/>
    </source>
</evidence>
<accession>A0A919VYG7</accession>
<dbReference type="EMBL" id="BOQP01000039">
    <property type="protein sequence ID" value="GIM79435.1"/>
    <property type="molecule type" value="Genomic_DNA"/>
</dbReference>
<dbReference type="GO" id="GO:0005829">
    <property type="term" value="C:cytosol"/>
    <property type="evidence" value="ECO:0007669"/>
    <property type="project" value="TreeGrafter"/>
</dbReference>
<dbReference type="InterPro" id="IPR019405">
    <property type="entry name" value="Lactonase_7-beta_prop"/>
</dbReference>
<dbReference type="InterPro" id="IPR011048">
    <property type="entry name" value="Haem_d1_sf"/>
</dbReference>
<dbReference type="PROSITE" id="PS51318">
    <property type="entry name" value="TAT"/>
    <property type="match status" value="1"/>
</dbReference>
<dbReference type="Pfam" id="PF10282">
    <property type="entry name" value="Lactonase"/>
    <property type="match status" value="1"/>
</dbReference>
<keyword evidence="3" id="KW-1185">Reference proteome</keyword>
<dbReference type="PANTHER" id="PTHR30344:SF1">
    <property type="entry name" value="6-PHOSPHOGLUCONOLACTONASE"/>
    <property type="match status" value="1"/>
</dbReference>
<organism evidence="2 3">
    <name type="scientific">Winogradskya consettensis</name>
    <dbReference type="NCBI Taxonomy" id="113560"/>
    <lineage>
        <taxon>Bacteria</taxon>
        <taxon>Bacillati</taxon>
        <taxon>Actinomycetota</taxon>
        <taxon>Actinomycetes</taxon>
        <taxon>Micromonosporales</taxon>
        <taxon>Micromonosporaceae</taxon>
        <taxon>Winogradskya</taxon>
    </lineage>
</organism>
<dbReference type="AlphaFoldDB" id="A0A919VYG7"/>
<dbReference type="Proteomes" id="UP000680865">
    <property type="component" value="Unassembled WGS sequence"/>
</dbReference>
<name>A0A919VYG7_9ACTN</name>
<sequence>MDGKGTTRRGILKLGGAAAVTAVTGTEAITGHEASPAGFHLGTYTSAGGPGIAAGHLDPTTGRPSVESSTAVVPEASWLAISAAGSILYAISEQERGTVSALTPALELLGTVATGNGPAHVAVHPDGSFLFVSLYGEGAVVTHPINADGTPAAATDRRSHGTGAHAHQVVVDPLGAYILAVDLGRDAVYTYALDRQAGSLTEVTRLELPAGSGPRHLAFHPSGTVAYLANELNSTVTVCAYAEGVLQPGQVVTAAPETGVTNYPGEIAVSPDGSHVYVSNRGTNTIGVFTTGADGTTLTRVAAPSCGGDWPRHLALDPAGERLYVANQRSGTIAWLPLLDGIPGQVSGTVAAPGAAQILF</sequence>
<evidence type="ECO:0000313" key="2">
    <source>
        <dbReference type="EMBL" id="GIM79435.1"/>
    </source>
</evidence>
<dbReference type="SUPFAM" id="SSF51004">
    <property type="entry name" value="C-terminal (heme d1) domain of cytochrome cd1-nitrite reductase"/>
    <property type="match status" value="1"/>
</dbReference>
<comment type="similarity">
    <text evidence="1">Belongs to the cycloisomerase 2 family.</text>
</comment>
<dbReference type="Gene3D" id="2.130.10.10">
    <property type="entry name" value="YVTN repeat-like/Quinoprotein amine dehydrogenase"/>
    <property type="match status" value="1"/>
</dbReference>
<protein>
    <recommendedName>
        <fullName evidence="4">Lactonase family protein</fullName>
    </recommendedName>
</protein>
<gene>
    <name evidence="2" type="ORF">Aco04nite_65480</name>
</gene>
<proteinExistence type="inferred from homology"/>
<evidence type="ECO:0000256" key="1">
    <source>
        <dbReference type="ARBA" id="ARBA00005564"/>
    </source>
</evidence>